<sequence>MRFLMAIGAVATLLAGCDGHQYEPKKSGITTSGEVGVGVKYQEGQGTSLATKNEVKIGVSGSI</sequence>
<comment type="caution">
    <text evidence="1">The sequence shown here is derived from an EMBL/GenBank/DDBJ whole genome shotgun (WGS) entry which is preliminary data.</text>
</comment>
<protein>
    <submittedName>
        <fullName evidence="1">Uncharacterized protein</fullName>
    </submittedName>
</protein>
<keyword evidence="2" id="KW-1185">Reference proteome</keyword>
<dbReference type="STRING" id="154981.AKJ29_17750"/>
<name>A0A0P7I5B8_9RHOB</name>
<evidence type="ECO:0000313" key="2">
    <source>
        <dbReference type="Proteomes" id="UP000050471"/>
    </source>
</evidence>
<dbReference type="PROSITE" id="PS51257">
    <property type="entry name" value="PROKAR_LIPOPROTEIN"/>
    <property type="match status" value="1"/>
</dbReference>
<dbReference type="OrthoDB" id="9881755at2"/>
<dbReference type="EMBL" id="LKBA01000004">
    <property type="protein sequence ID" value="KPN64455.1"/>
    <property type="molecule type" value="Genomic_DNA"/>
</dbReference>
<accession>A0A0P7I5B8</accession>
<dbReference type="RefSeq" id="WP_055188713.1">
    <property type="nucleotide sequence ID" value="NZ_FPBS01000001.1"/>
</dbReference>
<evidence type="ECO:0000313" key="1">
    <source>
        <dbReference type="EMBL" id="KPN64455.1"/>
    </source>
</evidence>
<organism evidence="1 2">
    <name type="scientific">Aliiroseovarius crassostreae</name>
    <dbReference type="NCBI Taxonomy" id="154981"/>
    <lineage>
        <taxon>Bacteria</taxon>
        <taxon>Pseudomonadati</taxon>
        <taxon>Pseudomonadota</taxon>
        <taxon>Alphaproteobacteria</taxon>
        <taxon>Rhodobacterales</taxon>
        <taxon>Paracoccaceae</taxon>
        <taxon>Aliiroseovarius</taxon>
    </lineage>
</organism>
<reference evidence="1 2" key="1">
    <citation type="submission" date="2015-09" db="EMBL/GenBank/DDBJ databases">
        <title>Draft genome sequence of Aliiroseovarius crassostreae CV919-312TSm, the causative agent of Roseovarius Oyster Disease (formerly Juvenile Oyster Disease).</title>
        <authorList>
            <person name="Kessner L."/>
            <person name="Spinard E."/>
            <person name="Nelson D."/>
        </authorList>
    </citation>
    <scope>NUCLEOTIDE SEQUENCE [LARGE SCALE GENOMIC DNA]</scope>
    <source>
        <strain evidence="1 2">CV919-312</strain>
    </source>
</reference>
<dbReference type="Proteomes" id="UP000050471">
    <property type="component" value="Unassembled WGS sequence"/>
</dbReference>
<proteinExistence type="predicted"/>
<dbReference type="AlphaFoldDB" id="A0A0P7I5B8"/>
<gene>
    <name evidence="1" type="ORF">AKJ29_17750</name>
</gene>